<keyword evidence="2" id="KW-0677">Repeat</keyword>
<feature type="zinc finger region" description="C3H1-type" evidence="6">
    <location>
        <begin position="361"/>
        <end position="394"/>
    </location>
</feature>
<dbReference type="SMART" id="SM00356">
    <property type="entry name" value="ZnF_C3H1"/>
    <property type="match status" value="4"/>
</dbReference>
<evidence type="ECO:0000256" key="2">
    <source>
        <dbReference type="ARBA" id="ARBA00022737"/>
    </source>
</evidence>
<dbReference type="WBParaSite" id="HNAJ_0001279901-mRNA-1">
    <property type="protein sequence ID" value="HNAJ_0001279901-mRNA-1"/>
    <property type="gene ID" value="HNAJ_0001279901"/>
</dbReference>
<reference evidence="11" key="1">
    <citation type="submission" date="2017-02" db="UniProtKB">
        <authorList>
            <consortium name="WormBaseParasite"/>
        </authorList>
    </citation>
    <scope>IDENTIFICATION</scope>
</reference>
<dbReference type="InterPro" id="IPR000571">
    <property type="entry name" value="Znf_CCCH"/>
</dbReference>
<keyword evidence="3 6" id="KW-0863">Zinc-finger</keyword>
<dbReference type="GO" id="GO:0043484">
    <property type="term" value="P:regulation of RNA splicing"/>
    <property type="evidence" value="ECO:0007669"/>
    <property type="project" value="TreeGrafter"/>
</dbReference>
<evidence type="ECO:0000256" key="1">
    <source>
        <dbReference type="ARBA" id="ARBA00022723"/>
    </source>
</evidence>
<dbReference type="Proteomes" id="UP000278807">
    <property type="component" value="Unassembled WGS sequence"/>
</dbReference>
<evidence type="ECO:0000313" key="10">
    <source>
        <dbReference type="Proteomes" id="UP000278807"/>
    </source>
</evidence>
<feature type="compositionally biased region" description="Polar residues" evidence="7">
    <location>
        <begin position="488"/>
        <end position="498"/>
    </location>
</feature>
<dbReference type="GO" id="GO:0008270">
    <property type="term" value="F:zinc ion binding"/>
    <property type="evidence" value="ECO:0007669"/>
    <property type="project" value="UniProtKB-KW"/>
</dbReference>
<organism evidence="11">
    <name type="scientific">Rodentolepis nana</name>
    <name type="common">Dwarf tapeworm</name>
    <name type="synonym">Hymenolepis nana</name>
    <dbReference type="NCBI Taxonomy" id="102285"/>
    <lineage>
        <taxon>Eukaryota</taxon>
        <taxon>Metazoa</taxon>
        <taxon>Spiralia</taxon>
        <taxon>Lophotrochozoa</taxon>
        <taxon>Platyhelminthes</taxon>
        <taxon>Cestoda</taxon>
        <taxon>Eucestoda</taxon>
        <taxon>Cyclophyllidea</taxon>
        <taxon>Hymenolepididae</taxon>
        <taxon>Rodentolepis</taxon>
    </lineage>
</organism>
<reference evidence="9 10" key="2">
    <citation type="submission" date="2018-11" db="EMBL/GenBank/DDBJ databases">
        <authorList>
            <consortium name="Pathogen Informatics"/>
        </authorList>
    </citation>
    <scope>NUCLEOTIDE SEQUENCE [LARGE SCALE GENOMIC DNA]</scope>
</reference>
<dbReference type="Gene3D" id="3.30.1370.210">
    <property type="match status" value="2"/>
</dbReference>
<feature type="region of interest" description="Disordered" evidence="7">
    <location>
        <begin position="335"/>
        <end position="357"/>
    </location>
</feature>
<feature type="domain" description="C3H1-type" evidence="8">
    <location>
        <begin position="146"/>
        <end position="173"/>
    </location>
</feature>
<evidence type="ECO:0000256" key="7">
    <source>
        <dbReference type="SAM" id="MobiDB-lite"/>
    </source>
</evidence>
<gene>
    <name evidence="9" type="ORF">HNAJ_LOCUS12775</name>
</gene>
<evidence type="ECO:0000256" key="4">
    <source>
        <dbReference type="ARBA" id="ARBA00022833"/>
    </source>
</evidence>
<keyword evidence="10" id="KW-1185">Reference proteome</keyword>
<name>A0A0R3TY52_RODNA</name>
<feature type="compositionally biased region" description="Low complexity" evidence="7">
    <location>
        <begin position="185"/>
        <end position="203"/>
    </location>
</feature>
<feature type="domain" description="C3H1-type" evidence="8">
    <location>
        <begin position="112"/>
        <end position="140"/>
    </location>
</feature>
<dbReference type="AlphaFoldDB" id="A0A0R3TY52"/>
<dbReference type="PROSITE" id="PS50103">
    <property type="entry name" value="ZF_C3H1"/>
    <property type="match status" value="3"/>
</dbReference>
<dbReference type="GO" id="GO:0003723">
    <property type="term" value="F:RNA binding"/>
    <property type="evidence" value="ECO:0007669"/>
    <property type="project" value="TreeGrafter"/>
</dbReference>
<feature type="region of interest" description="Disordered" evidence="7">
    <location>
        <begin position="475"/>
        <end position="498"/>
    </location>
</feature>
<dbReference type="EMBL" id="UZAE01014645">
    <property type="protein sequence ID" value="VDO14069.1"/>
    <property type="molecule type" value="Genomic_DNA"/>
</dbReference>
<dbReference type="OrthoDB" id="6285980at2759"/>
<evidence type="ECO:0000313" key="11">
    <source>
        <dbReference type="WBParaSite" id="HNAJ_0001279901-mRNA-1"/>
    </source>
</evidence>
<sequence>MLNALAQNLAQNYLPDASNGHSAMPFSLYPTSAPRLPVNPPAIDSSSIQQSSLAAFNSLQSMGQIDLNPRSSYPVMLGNRASMGTIQQGVGSIVNNQMNSASGQSSTRDSSWLKLAVCPTFLAGNCPHSRDDCEGAHPEPNIRMENGTVTVCFDHMKRGECKHPSCKYFHVSDKQKSIVEKQGGSHRPSSSISTTITPGPSASQPINFPFGTTSTSFAHPKITTEALLAALKSGGQSPFPQMPTLNQPPLVPYLQNFAMGQNFQGNTPIAYAPGLPLSDPSFLSLATHQTKCFPEFSIESALNPALGTKRPADNNGSDLLTPSLKRQCLESAPPAMPNQYLSGDAPTSALYSTQPPGGNYSSNSASCSTAYPPSTTNSGRCSRAANCNYLHVENVKNFDVVNNKVQICPDIISSQCNHDKCRRYHIPLEIWAKYVTVRGCDNNEQPSEKMPENAAADLSSTINRIIPTSSSAKFDGEFQSLGKEGAPQSPQSSDHQPL</sequence>
<keyword evidence="1 6" id="KW-0479">Metal-binding</keyword>
<dbReference type="PANTHER" id="PTHR12675:SF12">
    <property type="entry name" value="PROTEIN MUSCLEBLIND"/>
    <property type="match status" value="1"/>
</dbReference>
<comment type="similarity">
    <text evidence="5">Belongs to the muscleblind family.</text>
</comment>
<proteinExistence type="inferred from homology"/>
<evidence type="ECO:0000256" key="6">
    <source>
        <dbReference type="PROSITE-ProRule" id="PRU00723"/>
    </source>
</evidence>
<feature type="zinc finger region" description="C3H1-type" evidence="6">
    <location>
        <begin position="146"/>
        <end position="173"/>
    </location>
</feature>
<dbReference type="InterPro" id="IPR054429">
    <property type="entry name" value="Znf-CCCH_Muscleblind-like"/>
</dbReference>
<evidence type="ECO:0000256" key="5">
    <source>
        <dbReference type="ARBA" id="ARBA00038226"/>
    </source>
</evidence>
<keyword evidence="4 6" id="KW-0862">Zinc</keyword>
<feature type="domain" description="C3H1-type" evidence="8">
    <location>
        <begin position="361"/>
        <end position="394"/>
    </location>
</feature>
<dbReference type="Pfam" id="PF22628">
    <property type="entry name" value="zf-CCCH_10"/>
    <property type="match status" value="1"/>
</dbReference>
<protein>
    <submittedName>
        <fullName evidence="11">C3H1-type domain-containing protein</fullName>
    </submittedName>
</protein>
<evidence type="ECO:0000259" key="8">
    <source>
        <dbReference type="PROSITE" id="PS50103"/>
    </source>
</evidence>
<dbReference type="PANTHER" id="PTHR12675">
    <property type="entry name" value="MUSCLEBLIND-LIKE PROTEIN"/>
    <property type="match status" value="1"/>
</dbReference>
<feature type="zinc finger region" description="C3H1-type" evidence="6">
    <location>
        <begin position="112"/>
        <end position="140"/>
    </location>
</feature>
<evidence type="ECO:0000256" key="3">
    <source>
        <dbReference type="ARBA" id="ARBA00022771"/>
    </source>
</evidence>
<feature type="region of interest" description="Disordered" evidence="7">
    <location>
        <begin position="180"/>
        <end position="204"/>
    </location>
</feature>
<accession>A0A0R3TY52</accession>
<evidence type="ECO:0000313" key="9">
    <source>
        <dbReference type="EMBL" id="VDO14069.1"/>
    </source>
</evidence>